<dbReference type="EMBL" id="BHWB01000001">
    <property type="protein sequence ID" value="GCB33262.1"/>
    <property type="molecule type" value="Genomic_DNA"/>
</dbReference>
<sequence>MMINKKQIEVYKHYEGYIEMWTILGKKEEKEIISSKEWYLIIELLRDIANSKDKEENIRKSLEEKIKDKEVIDDLMKMAMDKKDLLLVIPDPVNLKKADDFKLVDIVTFERKYHKPETIAAAEKEIKKEKKRNDYMGAL</sequence>
<feature type="coiled-coil region" evidence="1">
    <location>
        <begin position="45"/>
        <end position="72"/>
    </location>
</feature>
<keyword evidence="1" id="KW-0175">Coiled coil</keyword>
<dbReference type="AlphaFoldDB" id="A0A401LNX5"/>
<proteinExistence type="predicted"/>
<protein>
    <submittedName>
        <fullName evidence="2">Uncharacterized protein</fullName>
    </submittedName>
</protein>
<organism evidence="2 3">
    <name type="scientific">Bacteroides faecalis</name>
    <dbReference type="NCBI Taxonomy" id="2447885"/>
    <lineage>
        <taxon>Bacteria</taxon>
        <taxon>Pseudomonadati</taxon>
        <taxon>Bacteroidota</taxon>
        <taxon>Bacteroidia</taxon>
        <taxon>Bacteroidales</taxon>
        <taxon>Bacteroidaceae</taxon>
        <taxon>Bacteroides</taxon>
    </lineage>
</organism>
<evidence type="ECO:0000256" key="1">
    <source>
        <dbReference type="SAM" id="Coils"/>
    </source>
</evidence>
<gene>
    <name evidence="2" type="ORF">KGMB02408_02070</name>
</gene>
<dbReference type="RefSeq" id="WP_125039663.1">
    <property type="nucleotide sequence ID" value="NZ_BHWB01000001.1"/>
</dbReference>
<comment type="caution">
    <text evidence="2">The sequence shown here is derived from an EMBL/GenBank/DDBJ whole genome shotgun (WGS) entry which is preliminary data.</text>
</comment>
<evidence type="ECO:0000313" key="2">
    <source>
        <dbReference type="EMBL" id="GCB33262.1"/>
    </source>
</evidence>
<name>A0A401LNX5_9BACE</name>
<accession>A0A401LNX5</accession>
<reference evidence="2 3" key="1">
    <citation type="submission" date="2018-10" db="EMBL/GenBank/DDBJ databases">
        <title>Draft Genome Sequence of Bacteroides sp. KCTC 15687.</title>
        <authorList>
            <person name="Yu S.Y."/>
            <person name="Kim J.S."/>
            <person name="Oh B.S."/>
            <person name="Park S.H."/>
            <person name="Kang S.W."/>
            <person name="Park J.E."/>
            <person name="Choi S.H."/>
            <person name="Han K.I."/>
            <person name="Lee K.C."/>
            <person name="Eom M.K."/>
            <person name="Suh M.K."/>
            <person name="Lee D.H."/>
            <person name="Yoon H."/>
            <person name="Kim B."/>
            <person name="Yang S.J."/>
            <person name="Lee J.S."/>
            <person name="Lee J.H."/>
        </authorList>
    </citation>
    <scope>NUCLEOTIDE SEQUENCE [LARGE SCALE GENOMIC DNA]</scope>
    <source>
        <strain evidence="2 3">KCTC 15687</strain>
    </source>
</reference>
<keyword evidence="3" id="KW-1185">Reference proteome</keyword>
<dbReference type="Proteomes" id="UP000288079">
    <property type="component" value="Unassembled WGS sequence"/>
</dbReference>
<evidence type="ECO:0000313" key="3">
    <source>
        <dbReference type="Proteomes" id="UP000288079"/>
    </source>
</evidence>